<dbReference type="Gene3D" id="3.90.810.10">
    <property type="entry name" value="CRIB domain"/>
    <property type="match status" value="1"/>
</dbReference>
<dbReference type="InterPro" id="IPR000095">
    <property type="entry name" value="CRIB_dom"/>
</dbReference>
<evidence type="ECO:0000256" key="8">
    <source>
        <dbReference type="ARBA" id="ARBA00022842"/>
    </source>
</evidence>
<dbReference type="SUPFAM" id="SSF56112">
    <property type="entry name" value="Protein kinase-like (PK-like)"/>
    <property type="match status" value="1"/>
</dbReference>
<dbReference type="AlphaFoldDB" id="A0A9U8EBU6"/>
<feature type="compositionally biased region" description="Basic and acidic residues" evidence="13">
    <location>
        <begin position="113"/>
        <end position="128"/>
    </location>
</feature>
<dbReference type="RefSeq" id="XP_013081616.2">
    <property type="nucleotide sequence ID" value="XM_013226162.2"/>
</dbReference>
<evidence type="ECO:0000313" key="15">
    <source>
        <dbReference type="Proteomes" id="UP001165740"/>
    </source>
</evidence>
<accession>A0A9U8EBU6</accession>
<dbReference type="GO" id="GO:0004674">
    <property type="term" value="F:protein serine/threonine kinase activity"/>
    <property type="evidence" value="ECO:0007669"/>
    <property type="project" value="UniProtKB-KW"/>
</dbReference>
<feature type="binding site" evidence="11">
    <location>
        <position position="191"/>
    </location>
    <ligand>
        <name>ATP</name>
        <dbReference type="ChEBI" id="CHEBI:30616"/>
    </ligand>
</feature>
<dbReference type="KEGG" id="bgt:106067061"/>
<feature type="domain" description="Protein kinase" evidence="14">
    <location>
        <begin position="162"/>
        <end position="413"/>
    </location>
</feature>
<comment type="catalytic activity">
    <reaction evidence="10">
        <text>L-seryl-[protein] + ATP = O-phospho-L-seryl-[protein] + ADP + H(+)</text>
        <dbReference type="Rhea" id="RHEA:17989"/>
        <dbReference type="Rhea" id="RHEA-COMP:9863"/>
        <dbReference type="Rhea" id="RHEA-COMP:11604"/>
        <dbReference type="ChEBI" id="CHEBI:15378"/>
        <dbReference type="ChEBI" id="CHEBI:29999"/>
        <dbReference type="ChEBI" id="CHEBI:30616"/>
        <dbReference type="ChEBI" id="CHEBI:83421"/>
        <dbReference type="ChEBI" id="CHEBI:456216"/>
        <dbReference type="EC" id="2.7.11.1"/>
    </reaction>
</comment>
<dbReference type="InterPro" id="IPR008271">
    <property type="entry name" value="Ser/Thr_kinase_AS"/>
</dbReference>
<comment type="catalytic activity">
    <reaction evidence="9">
        <text>L-threonyl-[protein] + ATP = O-phospho-L-threonyl-[protein] + ADP + H(+)</text>
        <dbReference type="Rhea" id="RHEA:46608"/>
        <dbReference type="Rhea" id="RHEA-COMP:11060"/>
        <dbReference type="Rhea" id="RHEA-COMP:11605"/>
        <dbReference type="ChEBI" id="CHEBI:15378"/>
        <dbReference type="ChEBI" id="CHEBI:30013"/>
        <dbReference type="ChEBI" id="CHEBI:30616"/>
        <dbReference type="ChEBI" id="CHEBI:61977"/>
        <dbReference type="ChEBI" id="CHEBI:456216"/>
        <dbReference type="EC" id="2.7.11.1"/>
    </reaction>
</comment>
<name>A0A9U8EBU6_BIOGL</name>
<evidence type="ECO:0000256" key="12">
    <source>
        <dbReference type="RuleBase" id="RU000304"/>
    </source>
</evidence>
<dbReference type="FunFam" id="1.10.510.10:FF:000768">
    <property type="entry name" value="Non-specific serine/threonine protein kinase"/>
    <property type="match status" value="1"/>
</dbReference>
<dbReference type="Gene3D" id="1.10.510.10">
    <property type="entry name" value="Transferase(Phosphotransferase) domain 1"/>
    <property type="match status" value="1"/>
</dbReference>
<reference evidence="16 17" key="1">
    <citation type="submission" date="2025-04" db="UniProtKB">
        <authorList>
            <consortium name="RefSeq"/>
        </authorList>
    </citation>
    <scope>IDENTIFICATION</scope>
</reference>
<feature type="region of interest" description="Disordered" evidence="13">
    <location>
        <begin position="109"/>
        <end position="129"/>
    </location>
</feature>
<dbReference type="GO" id="GO:0046872">
    <property type="term" value="F:metal ion binding"/>
    <property type="evidence" value="ECO:0007669"/>
    <property type="project" value="UniProtKB-KW"/>
</dbReference>
<evidence type="ECO:0000256" key="2">
    <source>
        <dbReference type="ARBA" id="ARBA00008874"/>
    </source>
</evidence>
<dbReference type="Gene3D" id="3.30.200.20">
    <property type="entry name" value="Phosphorylase Kinase, domain 1"/>
    <property type="match status" value="1"/>
</dbReference>
<dbReference type="PANTHER" id="PTHR45832:SF22">
    <property type="entry name" value="SERINE_THREONINE-PROTEIN KINASE SAMKA-RELATED"/>
    <property type="match status" value="1"/>
</dbReference>
<dbReference type="InterPro" id="IPR017441">
    <property type="entry name" value="Protein_kinase_ATP_BS"/>
</dbReference>
<dbReference type="PROSITE" id="PS00107">
    <property type="entry name" value="PROTEIN_KINASE_ATP"/>
    <property type="match status" value="1"/>
</dbReference>
<evidence type="ECO:0000256" key="1">
    <source>
        <dbReference type="ARBA" id="ARBA00001946"/>
    </source>
</evidence>
<keyword evidence="6 11" id="KW-0547">Nucleotide-binding</keyword>
<evidence type="ECO:0000256" key="11">
    <source>
        <dbReference type="PROSITE-ProRule" id="PRU10141"/>
    </source>
</evidence>
<dbReference type="EC" id="2.7.11.1" evidence="3"/>
<proteinExistence type="inferred from homology"/>
<dbReference type="InterPro" id="IPR000719">
    <property type="entry name" value="Prot_kinase_dom"/>
</dbReference>
<dbReference type="GO" id="GO:0005524">
    <property type="term" value="F:ATP binding"/>
    <property type="evidence" value="ECO:0007669"/>
    <property type="project" value="UniProtKB-UniRule"/>
</dbReference>
<evidence type="ECO:0000256" key="4">
    <source>
        <dbReference type="ARBA" id="ARBA00022679"/>
    </source>
</evidence>
<sequence length="439" mass="50053">MELKGTFGGLSSRLGCTHPVYVGDPLNIKLENHVGFDRGRGVFVGLSEHWMQLLKASAFSQKEIEDDPEAVLSSLRIHDKLQRETDKFMLRASTVVEEDEVDNVEEEAVEEADGGHLADDRDEPDFNYRSRPRFHQRRTMTDADINAELKKRSNPEDPRGIYDIQKQLGKGASGTVHMAVNKRTRQVVAIKMMDLNHQPKKELIVAEIDILKQNRHENIVNFVDCYFLGHELWVVMEYLDGGSMTDLVTFIVMTEDQMAAVCRECLRAIEFLHSQKIIHRDIKSDNVLLGTNGMVKLTDFGFCARLTAEASQRTTQLGTLCWMAPEVVKSIPYGNKIDIWSFGIMVIEMIDGAPPYMNENQYRIYYQIANKGKPDIKNAHKLSPELKDFTDKCLQVEVDKRASAVQLLGHPFLRKAMSLKFLGEALTEARKQKEKIMRH</sequence>
<evidence type="ECO:0000256" key="6">
    <source>
        <dbReference type="ARBA" id="ARBA00022741"/>
    </source>
</evidence>
<dbReference type="OrthoDB" id="248923at2759"/>
<dbReference type="PROSITE" id="PS50011">
    <property type="entry name" value="PROTEIN_KINASE_DOM"/>
    <property type="match status" value="1"/>
</dbReference>
<protein>
    <recommendedName>
        <fullName evidence="3">non-specific serine/threonine protein kinase</fullName>
        <ecNumber evidence="3">2.7.11.1</ecNumber>
    </recommendedName>
</protein>
<keyword evidence="12" id="KW-0723">Serine/threonine-protein kinase</keyword>
<keyword evidence="12" id="KW-0418">Kinase</keyword>
<dbReference type="RefSeq" id="XP_055884117.1">
    <property type="nucleotide sequence ID" value="XM_056028142.1"/>
</dbReference>
<evidence type="ECO:0000256" key="7">
    <source>
        <dbReference type="ARBA" id="ARBA00022840"/>
    </source>
</evidence>
<dbReference type="Pfam" id="PF00786">
    <property type="entry name" value="PBD"/>
    <property type="match status" value="1"/>
</dbReference>
<evidence type="ECO:0000256" key="13">
    <source>
        <dbReference type="SAM" id="MobiDB-lite"/>
    </source>
</evidence>
<evidence type="ECO:0000256" key="10">
    <source>
        <dbReference type="ARBA" id="ARBA00048679"/>
    </source>
</evidence>
<evidence type="ECO:0000256" key="9">
    <source>
        <dbReference type="ARBA" id="ARBA00047899"/>
    </source>
</evidence>
<gene>
    <name evidence="16 17" type="primary">LOC106067061</name>
</gene>
<evidence type="ECO:0000313" key="16">
    <source>
        <dbReference type="RefSeq" id="XP_013081616.2"/>
    </source>
</evidence>
<comment type="cofactor">
    <cofactor evidence="1">
        <name>Mg(2+)</name>
        <dbReference type="ChEBI" id="CHEBI:18420"/>
    </cofactor>
</comment>
<dbReference type="InterPro" id="IPR011009">
    <property type="entry name" value="Kinase-like_dom_sf"/>
</dbReference>
<keyword evidence="5" id="KW-0479">Metal-binding</keyword>
<dbReference type="PANTHER" id="PTHR45832">
    <property type="entry name" value="SERINE/THREONINE-PROTEIN KINASE SAMKA-RELATED-RELATED"/>
    <property type="match status" value="1"/>
</dbReference>
<evidence type="ECO:0000313" key="17">
    <source>
        <dbReference type="RefSeq" id="XP_055884117.1"/>
    </source>
</evidence>
<dbReference type="GeneID" id="106067061"/>
<dbReference type="InterPro" id="IPR036936">
    <property type="entry name" value="CRIB_dom_sf"/>
</dbReference>
<dbReference type="PROSITE" id="PS00108">
    <property type="entry name" value="PROTEIN_KINASE_ST"/>
    <property type="match status" value="1"/>
</dbReference>
<evidence type="ECO:0000256" key="3">
    <source>
        <dbReference type="ARBA" id="ARBA00012513"/>
    </source>
</evidence>
<dbReference type="Pfam" id="PF00069">
    <property type="entry name" value="Pkinase"/>
    <property type="match status" value="1"/>
</dbReference>
<keyword evidence="15" id="KW-1185">Reference proteome</keyword>
<dbReference type="Proteomes" id="UP001165740">
    <property type="component" value="Chromosome 4"/>
</dbReference>
<dbReference type="InterPro" id="IPR051931">
    <property type="entry name" value="PAK3-like"/>
</dbReference>
<evidence type="ECO:0000256" key="5">
    <source>
        <dbReference type="ARBA" id="ARBA00022723"/>
    </source>
</evidence>
<comment type="similarity">
    <text evidence="2">Belongs to the protein kinase superfamily. STE Ser/Thr protein kinase family. STE20 subfamily.</text>
</comment>
<keyword evidence="4" id="KW-0808">Transferase</keyword>
<dbReference type="CDD" id="cd06614">
    <property type="entry name" value="STKc_PAK"/>
    <property type="match status" value="1"/>
</dbReference>
<organism evidence="15 16">
    <name type="scientific">Biomphalaria glabrata</name>
    <name type="common">Bloodfluke planorb</name>
    <name type="synonym">Freshwater snail</name>
    <dbReference type="NCBI Taxonomy" id="6526"/>
    <lineage>
        <taxon>Eukaryota</taxon>
        <taxon>Metazoa</taxon>
        <taxon>Spiralia</taxon>
        <taxon>Lophotrochozoa</taxon>
        <taxon>Mollusca</taxon>
        <taxon>Gastropoda</taxon>
        <taxon>Heterobranchia</taxon>
        <taxon>Euthyneura</taxon>
        <taxon>Panpulmonata</taxon>
        <taxon>Hygrophila</taxon>
        <taxon>Lymnaeoidea</taxon>
        <taxon>Planorbidae</taxon>
        <taxon>Biomphalaria</taxon>
    </lineage>
</organism>
<dbReference type="SMART" id="SM00220">
    <property type="entry name" value="S_TKc"/>
    <property type="match status" value="1"/>
</dbReference>
<keyword evidence="7 11" id="KW-0067">ATP-binding</keyword>
<evidence type="ECO:0000259" key="14">
    <source>
        <dbReference type="PROSITE" id="PS50011"/>
    </source>
</evidence>
<keyword evidence="8" id="KW-0460">Magnesium</keyword>